<dbReference type="GO" id="GO:0006144">
    <property type="term" value="P:purine nucleobase metabolic process"/>
    <property type="evidence" value="ECO:0007669"/>
    <property type="project" value="UniProtKB-KW"/>
</dbReference>
<name>A0A4Q8ALE8_9MICO</name>
<comment type="caution">
    <text evidence="5">The sequence shown here is derived from an EMBL/GenBank/DDBJ whole genome shotgun (WGS) entry which is preliminary data.</text>
</comment>
<dbReference type="EMBL" id="SHLC01000001">
    <property type="protein sequence ID" value="RZU65390.1"/>
    <property type="molecule type" value="Genomic_DNA"/>
</dbReference>
<sequence length="170" mass="17497">MTGGVAPRVVTALTPDSASFAPFGRVVTLDSGALPDVVVTAGSGWTDAYTRSTLTRETPSLGMTSAPGMPFTSTRMERHANVEEALLPAASAIVLAVAEATDGDAPRAEDVRAFVVAHGTAVVLKPGVWHDACRGLDGPTSYYWLSSCVDAGSSPWTPIAGGPVDVRVKA</sequence>
<dbReference type="GO" id="GO:0004848">
    <property type="term" value="F:ureidoglycolate hydrolase activity"/>
    <property type="evidence" value="ECO:0007669"/>
    <property type="project" value="InterPro"/>
</dbReference>
<protein>
    <submittedName>
        <fullName evidence="5">Ureidoglycolate lyase</fullName>
    </submittedName>
</protein>
<dbReference type="GO" id="GO:0000256">
    <property type="term" value="P:allantoin catabolic process"/>
    <property type="evidence" value="ECO:0007669"/>
    <property type="project" value="InterPro"/>
</dbReference>
<dbReference type="Pfam" id="PF04115">
    <property type="entry name" value="Ureidogly_lyase"/>
    <property type="match status" value="1"/>
</dbReference>
<accession>A0A4Q8ALE8</accession>
<dbReference type="InterPro" id="IPR007247">
    <property type="entry name" value="Ureidogly_lyase"/>
</dbReference>
<organism evidence="5 6">
    <name type="scientific">Microterricola gilva</name>
    <dbReference type="NCBI Taxonomy" id="393267"/>
    <lineage>
        <taxon>Bacteria</taxon>
        <taxon>Bacillati</taxon>
        <taxon>Actinomycetota</taxon>
        <taxon>Actinomycetes</taxon>
        <taxon>Micrococcales</taxon>
        <taxon>Microbacteriaceae</taxon>
        <taxon>Microterricola</taxon>
    </lineage>
</organism>
<keyword evidence="6" id="KW-1185">Reference proteome</keyword>
<dbReference type="RefSeq" id="WP_165397332.1">
    <property type="nucleotide sequence ID" value="NZ_SHLC01000001.1"/>
</dbReference>
<evidence type="ECO:0000256" key="4">
    <source>
        <dbReference type="ARBA" id="ARBA00047684"/>
    </source>
</evidence>
<keyword evidence="2" id="KW-0659">Purine metabolism</keyword>
<evidence type="ECO:0000256" key="2">
    <source>
        <dbReference type="ARBA" id="ARBA00022631"/>
    </source>
</evidence>
<dbReference type="Proteomes" id="UP000291483">
    <property type="component" value="Unassembled WGS sequence"/>
</dbReference>
<evidence type="ECO:0000256" key="3">
    <source>
        <dbReference type="ARBA" id="ARBA00023239"/>
    </source>
</evidence>
<dbReference type="AlphaFoldDB" id="A0A4Q8ALE8"/>
<dbReference type="InterPro" id="IPR024060">
    <property type="entry name" value="Ureidoglycolate_lyase_dom_sf"/>
</dbReference>
<dbReference type="Gene3D" id="2.60.120.480">
    <property type="entry name" value="Ureidoglycolate hydrolase"/>
    <property type="match status" value="1"/>
</dbReference>
<evidence type="ECO:0000313" key="5">
    <source>
        <dbReference type="EMBL" id="RZU65390.1"/>
    </source>
</evidence>
<dbReference type="SUPFAM" id="SSF51182">
    <property type="entry name" value="RmlC-like cupins"/>
    <property type="match status" value="1"/>
</dbReference>
<proteinExistence type="predicted"/>
<evidence type="ECO:0000313" key="6">
    <source>
        <dbReference type="Proteomes" id="UP000291483"/>
    </source>
</evidence>
<gene>
    <name evidence="5" type="ORF">EV379_1723</name>
</gene>
<keyword evidence="3 5" id="KW-0456">Lyase</keyword>
<comment type="catalytic activity">
    <reaction evidence="4">
        <text>(S)-ureidoglycolate = urea + glyoxylate</text>
        <dbReference type="Rhea" id="RHEA:11304"/>
        <dbReference type="ChEBI" id="CHEBI:16199"/>
        <dbReference type="ChEBI" id="CHEBI:36655"/>
        <dbReference type="ChEBI" id="CHEBI:57296"/>
        <dbReference type="EC" id="4.3.2.3"/>
    </reaction>
</comment>
<dbReference type="GO" id="GO:0050385">
    <property type="term" value="F:ureidoglycolate lyase activity"/>
    <property type="evidence" value="ECO:0007669"/>
    <property type="project" value="UniProtKB-EC"/>
</dbReference>
<dbReference type="InterPro" id="IPR011051">
    <property type="entry name" value="RmlC_Cupin_sf"/>
</dbReference>
<reference evidence="5 6" key="1">
    <citation type="submission" date="2019-02" db="EMBL/GenBank/DDBJ databases">
        <title>Sequencing the genomes of 1000 actinobacteria strains.</title>
        <authorList>
            <person name="Klenk H.-P."/>
        </authorList>
    </citation>
    <scope>NUCLEOTIDE SEQUENCE [LARGE SCALE GENOMIC DNA]</scope>
    <source>
        <strain evidence="5 6">DSM 18319</strain>
    </source>
</reference>
<comment type="subunit">
    <text evidence="1">Homodimer.</text>
</comment>
<evidence type="ECO:0000256" key="1">
    <source>
        <dbReference type="ARBA" id="ARBA00011738"/>
    </source>
</evidence>